<proteinExistence type="predicted"/>
<keyword evidence="2" id="KW-0812">Transmembrane</keyword>
<evidence type="ECO:0000313" key="3">
    <source>
        <dbReference type="EMBL" id="QJW99534.1"/>
    </source>
</evidence>
<sequence>MSTAPSQQGRQLSLTDCLSHLAMIVGAIIGPVWGYAHYGVLGAFLGVPVGAILGLLSVFALFVTIVLSVAGALSAWALARRGPRGLVLLFRYGPEAVAKGEPPPGETNQQNEAGR</sequence>
<protein>
    <submittedName>
        <fullName evidence="3">Uncharacterized protein</fullName>
    </submittedName>
</protein>
<dbReference type="EMBL" id="CP053452">
    <property type="protein sequence ID" value="QJW99534.1"/>
    <property type="molecule type" value="Genomic_DNA"/>
</dbReference>
<keyword evidence="2" id="KW-0472">Membrane</keyword>
<evidence type="ECO:0000313" key="4">
    <source>
        <dbReference type="Proteomes" id="UP000503447"/>
    </source>
</evidence>
<dbReference type="Proteomes" id="UP000503447">
    <property type="component" value="Chromosome"/>
</dbReference>
<name>A0A6M5Z158_9BACT</name>
<feature type="transmembrane region" description="Helical" evidence="2">
    <location>
        <begin position="21"/>
        <end position="45"/>
    </location>
</feature>
<feature type="compositionally biased region" description="Polar residues" evidence="1">
    <location>
        <begin position="106"/>
        <end position="115"/>
    </location>
</feature>
<evidence type="ECO:0000256" key="2">
    <source>
        <dbReference type="SAM" id="Phobius"/>
    </source>
</evidence>
<accession>A0A6M5Z158</accession>
<dbReference type="RefSeq" id="WP_171474486.1">
    <property type="nucleotide sequence ID" value="NZ_CP053452.2"/>
</dbReference>
<organism evidence="3 4">
    <name type="scientific">Frigoriglobus tundricola</name>
    <dbReference type="NCBI Taxonomy" id="2774151"/>
    <lineage>
        <taxon>Bacteria</taxon>
        <taxon>Pseudomonadati</taxon>
        <taxon>Planctomycetota</taxon>
        <taxon>Planctomycetia</taxon>
        <taxon>Gemmatales</taxon>
        <taxon>Gemmataceae</taxon>
        <taxon>Frigoriglobus</taxon>
    </lineage>
</organism>
<feature type="transmembrane region" description="Helical" evidence="2">
    <location>
        <begin position="51"/>
        <end position="79"/>
    </location>
</feature>
<keyword evidence="4" id="KW-1185">Reference proteome</keyword>
<reference evidence="4" key="1">
    <citation type="submission" date="2020-05" db="EMBL/GenBank/DDBJ databases">
        <title>Frigoriglobus tundricola gen. nov., sp. nov., a psychrotolerant cellulolytic planctomycete of the family Gemmataceae with two divergent copies of 16S rRNA gene.</title>
        <authorList>
            <person name="Kulichevskaya I.S."/>
            <person name="Ivanova A.A."/>
            <person name="Naumoff D.G."/>
            <person name="Beletsky A.V."/>
            <person name="Rijpstra W.I.C."/>
            <person name="Sinninghe Damste J.S."/>
            <person name="Mardanov A.V."/>
            <person name="Ravin N.V."/>
            <person name="Dedysh S.N."/>
        </authorList>
    </citation>
    <scope>NUCLEOTIDE SEQUENCE [LARGE SCALE GENOMIC DNA]</scope>
    <source>
        <strain evidence="4">PL17</strain>
    </source>
</reference>
<gene>
    <name evidence="3" type="ORF">FTUN_7146</name>
</gene>
<keyword evidence="2" id="KW-1133">Transmembrane helix</keyword>
<evidence type="ECO:0000256" key="1">
    <source>
        <dbReference type="SAM" id="MobiDB-lite"/>
    </source>
</evidence>
<dbReference type="AlphaFoldDB" id="A0A6M5Z158"/>
<dbReference type="KEGG" id="ftj:FTUN_7146"/>
<feature type="region of interest" description="Disordered" evidence="1">
    <location>
        <begin position="96"/>
        <end position="115"/>
    </location>
</feature>